<dbReference type="PANTHER" id="PTHR45808:SF2">
    <property type="entry name" value="RHO GTPASE-ACTIVATING PROTEIN 68F"/>
    <property type="match status" value="1"/>
</dbReference>
<organism evidence="4 5">
    <name type="scientific">Sinanodonta woodiana</name>
    <name type="common">Chinese pond mussel</name>
    <name type="synonym">Anodonta woodiana</name>
    <dbReference type="NCBI Taxonomy" id="1069815"/>
    <lineage>
        <taxon>Eukaryota</taxon>
        <taxon>Metazoa</taxon>
        <taxon>Spiralia</taxon>
        <taxon>Lophotrochozoa</taxon>
        <taxon>Mollusca</taxon>
        <taxon>Bivalvia</taxon>
        <taxon>Autobranchia</taxon>
        <taxon>Heteroconchia</taxon>
        <taxon>Palaeoheterodonta</taxon>
        <taxon>Unionida</taxon>
        <taxon>Unionoidea</taxon>
        <taxon>Unionidae</taxon>
        <taxon>Unioninae</taxon>
        <taxon>Sinanodonta</taxon>
    </lineage>
</organism>
<dbReference type="Pfam" id="PF13716">
    <property type="entry name" value="CRAL_TRIO_2"/>
    <property type="match status" value="1"/>
</dbReference>
<feature type="compositionally biased region" description="Acidic residues" evidence="1">
    <location>
        <begin position="36"/>
        <end position="61"/>
    </location>
</feature>
<evidence type="ECO:0000256" key="1">
    <source>
        <dbReference type="SAM" id="MobiDB-lite"/>
    </source>
</evidence>
<evidence type="ECO:0008006" key="6">
    <source>
        <dbReference type="Google" id="ProtNLM"/>
    </source>
</evidence>
<accession>A0ABD3X5M9</accession>
<gene>
    <name evidence="4" type="ORF">ACJMK2_027905</name>
</gene>
<evidence type="ECO:0000259" key="3">
    <source>
        <dbReference type="PROSITE" id="PS50238"/>
    </source>
</evidence>
<dbReference type="AlphaFoldDB" id="A0ABD3X5M9"/>
<feature type="domain" description="Rho-GAP" evidence="3">
    <location>
        <begin position="290"/>
        <end position="475"/>
    </location>
</feature>
<reference evidence="4 5" key="1">
    <citation type="submission" date="2024-11" db="EMBL/GenBank/DDBJ databases">
        <title>Chromosome-level genome assembly of the freshwater bivalve Anodonta woodiana.</title>
        <authorList>
            <person name="Chen X."/>
        </authorList>
    </citation>
    <scope>NUCLEOTIDE SEQUENCE [LARGE SCALE GENOMIC DNA]</scope>
    <source>
        <strain evidence="4">MN2024</strain>
        <tissue evidence="4">Gills</tissue>
    </source>
</reference>
<dbReference type="EMBL" id="JBJQND010000003">
    <property type="protein sequence ID" value="KAL3881465.1"/>
    <property type="molecule type" value="Genomic_DNA"/>
</dbReference>
<name>A0ABD3X5M9_SINWO</name>
<dbReference type="PANTHER" id="PTHR45808">
    <property type="entry name" value="RHO GTPASE-ACTIVATING PROTEIN 68F"/>
    <property type="match status" value="1"/>
</dbReference>
<dbReference type="InterPro" id="IPR008936">
    <property type="entry name" value="Rho_GTPase_activation_prot"/>
</dbReference>
<evidence type="ECO:0000259" key="2">
    <source>
        <dbReference type="PROSITE" id="PS50191"/>
    </source>
</evidence>
<dbReference type="PROSITE" id="PS50238">
    <property type="entry name" value="RHOGAP"/>
    <property type="match status" value="1"/>
</dbReference>
<dbReference type="FunFam" id="3.40.525.10:FF:000007">
    <property type="entry name" value="rho GTPase-activating protein 1"/>
    <property type="match status" value="1"/>
</dbReference>
<dbReference type="Proteomes" id="UP001634394">
    <property type="component" value="Unassembled WGS sequence"/>
</dbReference>
<dbReference type="InterPro" id="IPR036865">
    <property type="entry name" value="CRAL-TRIO_dom_sf"/>
</dbReference>
<dbReference type="SUPFAM" id="SSF48350">
    <property type="entry name" value="GTPase activation domain, GAP"/>
    <property type="match status" value="1"/>
</dbReference>
<comment type="caution">
    <text evidence="4">The sequence shown here is derived from an EMBL/GenBank/DDBJ whole genome shotgun (WGS) entry which is preliminary data.</text>
</comment>
<feature type="domain" description="CRAL-TRIO" evidence="2">
    <location>
        <begin position="106"/>
        <end position="261"/>
    </location>
</feature>
<feature type="compositionally biased region" description="Basic and acidic residues" evidence="1">
    <location>
        <begin position="1"/>
        <end position="10"/>
    </location>
</feature>
<dbReference type="CDD" id="cd00170">
    <property type="entry name" value="SEC14"/>
    <property type="match status" value="1"/>
</dbReference>
<dbReference type="Gene3D" id="3.40.525.10">
    <property type="entry name" value="CRAL-TRIO lipid binding domain"/>
    <property type="match status" value="1"/>
</dbReference>
<dbReference type="Pfam" id="PF00620">
    <property type="entry name" value="RhoGAP"/>
    <property type="match status" value="1"/>
</dbReference>
<protein>
    <recommendedName>
        <fullName evidence="6">Rho GTPase activating protein 1</fullName>
    </recommendedName>
</protein>
<dbReference type="InterPro" id="IPR000198">
    <property type="entry name" value="RhoGAP_dom"/>
</dbReference>
<feature type="region of interest" description="Disordered" evidence="1">
    <location>
        <begin position="1"/>
        <end position="83"/>
    </location>
</feature>
<dbReference type="InterPro" id="IPR001251">
    <property type="entry name" value="CRAL-TRIO_dom"/>
</dbReference>
<dbReference type="SMART" id="SM00324">
    <property type="entry name" value="RhoGAP"/>
    <property type="match status" value="1"/>
</dbReference>
<dbReference type="Gene3D" id="1.10.555.10">
    <property type="entry name" value="Rho GTPase activation protein"/>
    <property type="match status" value="1"/>
</dbReference>
<keyword evidence="5" id="KW-1185">Reference proteome</keyword>
<sequence length="477" mass="54671">MADSGADRSNLEFQDSFDASTSTGTTPTEESRSDFQDPELEFDEGGVDLAPDEAELEAELEELSKNSSEASAPFRGGSITPDGLIDEDFEQEIGARPDEEEDTESEYQDISRLGIIEYVGDDVYGRKVIVFSSCKLPPKAELDHMRLLEYMKQTLDQYVENDYVIVYFHHGLTSKNKPKLSWLVQVYRELDRKYKKNLKALYLVHPTNFIKILWNIFKPFISVKFGKKVMYVNYLHELKELLHFDQLKVPAPVLQHNAKLLSSHKPSYPYDSSMHQPQGEILLPNQQFGVTLAYIKSKSGSTIPPVVEQTVEFLRQHDLDTEGIFRRSANATILKEVQQKFNEGIPVDFAELNDVTIPAVLLKTFLRQLKEPILTFDLFEPITRLHGLGREKQVFETQRMLREELPEDNYQVLKYIIDFLVEVAAHSEKNRMTSANLAIVFGPNLIWPKGQASLSTMNHLNTFALILIDHFDELFTR</sequence>
<dbReference type="SMART" id="SM00516">
    <property type="entry name" value="SEC14"/>
    <property type="match status" value="1"/>
</dbReference>
<proteinExistence type="predicted"/>
<dbReference type="SUPFAM" id="SSF52087">
    <property type="entry name" value="CRAL/TRIO domain"/>
    <property type="match status" value="1"/>
</dbReference>
<evidence type="ECO:0000313" key="4">
    <source>
        <dbReference type="EMBL" id="KAL3881465.1"/>
    </source>
</evidence>
<dbReference type="PROSITE" id="PS50191">
    <property type="entry name" value="CRAL_TRIO"/>
    <property type="match status" value="1"/>
</dbReference>
<evidence type="ECO:0000313" key="5">
    <source>
        <dbReference type="Proteomes" id="UP001634394"/>
    </source>
</evidence>